<gene>
    <name evidence="1" type="ORF">OKA05_05825</name>
</gene>
<dbReference type="Pfam" id="PF14224">
    <property type="entry name" value="DUF4331"/>
    <property type="match status" value="1"/>
</dbReference>
<protein>
    <submittedName>
        <fullName evidence="1">DUF4331 domain-containing protein</fullName>
    </submittedName>
</protein>
<comment type="caution">
    <text evidence="1">The sequence shown here is derived from an EMBL/GenBank/DDBJ whole genome shotgun (WGS) entry which is preliminary data.</text>
</comment>
<dbReference type="Proteomes" id="UP001320876">
    <property type="component" value="Unassembled WGS sequence"/>
</dbReference>
<sequence>MKSQPTEPSRLEKAAAILTPIKSTAGLALATFLLSGPIQTATASSHSDAPLIKQDPQANLTDLYAFVRARPTGERVLVVQVSVRPFSEPGDGAMYEAFSSDARYSIHITNPVTGVEALRYDFQFSPVDSNTGDYKNFDTILRYGRGANIAGNPDAGAIQTIGDAHQNFVQTYTVTMTDTRPKKDIVTRLDRGFRLIVAPPNTGPNITPRYNDANGFAVSGAINRAALDPYTNQATYDLSGGTTVFCGPREDGFYADTPAIFDLLDGRILDNNGTPGFGQDGNGVDGFKGFNTLHYAIVIPLTQLPSYEYTGALQPASTGVGVYASVSRPEMTLRRTTFNNRDSGDWIQVNRLGNPLFNEVLVAIGDKDRYNRTQPNEDKKFFQKYAEKPELAVLVNALYGTSFQTMNRADLVGIFIPDVVRVNTTTNAIRTAGDPGFNRLSFIGGDTVPTNLGAGPAIPSGWPNGRRFGDDVVDIALTALANGPAFAAPLTVVGDNVDTNDQLYNRTFPYAATPHSGLRNQKDSGENN</sequence>
<keyword evidence="2" id="KW-1185">Reference proteome</keyword>
<organism evidence="1 2">
    <name type="scientific">Luteolibacter arcticus</name>
    <dbReference type="NCBI Taxonomy" id="1581411"/>
    <lineage>
        <taxon>Bacteria</taxon>
        <taxon>Pseudomonadati</taxon>
        <taxon>Verrucomicrobiota</taxon>
        <taxon>Verrucomicrobiia</taxon>
        <taxon>Verrucomicrobiales</taxon>
        <taxon>Verrucomicrobiaceae</taxon>
        <taxon>Luteolibacter</taxon>
    </lineage>
</organism>
<evidence type="ECO:0000313" key="1">
    <source>
        <dbReference type="EMBL" id="MCW1922062.1"/>
    </source>
</evidence>
<accession>A0ABT3GEM3</accession>
<dbReference type="EMBL" id="JAPDDT010000002">
    <property type="protein sequence ID" value="MCW1922062.1"/>
    <property type="molecule type" value="Genomic_DNA"/>
</dbReference>
<proteinExistence type="predicted"/>
<dbReference type="InterPro" id="IPR025566">
    <property type="entry name" value="DUF4331"/>
</dbReference>
<evidence type="ECO:0000313" key="2">
    <source>
        <dbReference type="Proteomes" id="UP001320876"/>
    </source>
</evidence>
<name>A0ABT3GEM3_9BACT</name>
<reference evidence="1 2" key="1">
    <citation type="submission" date="2022-10" db="EMBL/GenBank/DDBJ databases">
        <title>Luteolibacter arcticus strain CCTCC AB 2014275, whole genome shotgun sequencing project.</title>
        <authorList>
            <person name="Zhao G."/>
            <person name="Shen L."/>
        </authorList>
    </citation>
    <scope>NUCLEOTIDE SEQUENCE [LARGE SCALE GENOMIC DNA]</scope>
    <source>
        <strain evidence="1 2">CCTCC AB 2014275</strain>
    </source>
</reference>
<dbReference type="RefSeq" id="WP_264486172.1">
    <property type="nucleotide sequence ID" value="NZ_JAPDDT010000002.1"/>
</dbReference>